<evidence type="ECO:0000313" key="4">
    <source>
        <dbReference type="EMBL" id="MBK1667383.1"/>
    </source>
</evidence>
<feature type="region of interest" description="Disordered" evidence="1">
    <location>
        <begin position="105"/>
        <end position="125"/>
    </location>
</feature>
<dbReference type="Pfam" id="PF23639">
    <property type="entry name" value="DUF7146"/>
    <property type="match status" value="1"/>
</dbReference>
<feature type="compositionally biased region" description="Basic and acidic residues" evidence="1">
    <location>
        <begin position="112"/>
        <end position="125"/>
    </location>
</feature>
<evidence type="ECO:0000259" key="3">
    <source>
        <dbReference type="Pfam" id="PF23639"/>
    </source>
</evidence>
<reference evidence="4 5" key="1">
    <citation type="journal article" date="2020" name="Microorganisms">
        <title>Osmotic Adaptation and Compatible Solute Biosynthesis of Phototrophic Bacteria as Revealed from Genome Analyses.</title>
        <authorList>
            <person name="Imhoff J.F."/>
            <person name="Rahn T."/>
            <person name="Kunzel S."/>
            <person name="Keller A."/>
            <person name="Neulinger S.C."/>
        </authorList>
    </citation>
    <scope>NUCLEOTIDE SEQUENCE [LARGE SCALE GENOMIC DNA]</scope>
    <source>
        <strain evidence="4 5">DSM 9895</strain>
    </source>
</reference>
<dbReference type="RefSeq" id="WP_200339453.1">
    <property type="nucleotide sequence ID" value="NZ_NRRL01000006.1"/>
</dbReference>
<name>A0ABS1DCR7_9PROT</name>
<evidence type="ECO:0000256" key="1">
    <source>
        <dbReference type="SAM" id="MobiDB-lite"/>
    </source>
</evidence>
<evidence type="ECO:0008006" key="6">
    <source>
        <dbReference type="Google" id="ProtNLM"/>
    </source>
</evidence>
<sequence length="609" mass="66177">MSLRHKHRPDRIPVSEIAERLRAACEDAAAEILREKPVKETSGELRFFPKGGLVVWRQGHKRGRWRNFGSDEGGDMLALYEWHYNATTAEAVEWAKGFLKIDEAKPLPPLPPRDREKEAKEAKEKEEKRLRAANFIWRTSRPAAGTPASAYLASRGITMDLPDSVGHRRINANGMEKMGIDPTRFPEGLDAAVFQSTAPDGQTQAVQQVLLYQGAKADLQDKKRTNGIMLGSAVKLAQPDSDLILAEGPETGLSTYQATGIATWILLGAQNFTRVEIPASVTRIVIAADIEASGNGLAMAVRAASYWRMQGYQAAIALPSDGIVDLDDGDFNDVLTRAGEGAVRRAIAMAHAPQRAHRDDAPWIVVRNPFDGFALWLATGFPVKATVKAIRRNQLAELEKAVVVGALDAEDDPLEDYDPVAGQALYHVDPSSLAVRDLLEIGGTDAVVRFLFAAAPFDREPLYGLEALALKPDAPVIVVQSRRALQAGRRLFPDAAVIAHKVGEVKAADYHWAPLKGRRVVIAPTNCRLGLQQGDEVAQLALAAGAGPVEIMDWPLYLKSASGYRALYRELPAGYDLAHALGDGWTGDTAGELLSLTQRVAPLQAAWAA</sequence>
<gene>
    <name evidence="4" type="ORF">CKO28_04985</name>
</gene>
<proteinExistence type="predicted"/>
<dbReference type="InterPro" id="IPR006171">
    <property type="entry name" value="TOPRIM_dom"/>
</dbReference>
<feature type="domain" description="DUF7146" evidence="3">
    <location>
        <begin position="128"/>
        <end position="236"/>
    </location>
</feature>
<protein>
    <recommendedName>
        <fullName evidence="6">Toprim domain-containing protein</fullName>
    </recommendedName>
</protein>
<comment type="caution">
    <text evidence="4">The sequence shown here is derived from an EMBL/GenBank/DDBJ whole genome shotgun (WGS) entry which is preliminary data.</text>
</comment>
<organism evidence="4 5">
    <name type="scientific">Rhodovibrio sodomensis</name>
    <dbReference type="NCBI Taxonomy" id="1088"/>
    <lineage>
        <taxon>Bacteria</taxon>
        <taxon>Pseudomonadati</taxon>
        <taxon>Pseudomonadota</taxon>
        <taxon>Alphaproteobacteria</taxon>
        <taxon>Rhodospirillales</taxon>
        <taxon>Rhodovibrionaceae</taxon>
        <taxon>Rhodovibrio</taxon>
    </lineage>
</organism>
<evidence type="ECO:0000313" key="5">
    <source>
        <dbReference type="Proteomes" id="UP001296873"/>
    </source>
</evidence>
<evidence type="ECO:0000259" key="2">
    <source>
        <dbReference type="Pfam" id="PF13362"/>
    </source>
</evidence>
<feature type="domain" description="Toprim" evidence="2">
    <location>
        <begin position="243"/>
        <end position="340"/>
    </location>
</feature>
<keyword evidence="5" id="KW-1185">Reference proteome</keyword>
<dbReference type="InterPro" id="IPR055570">
    <property type="entry name" value="DUF7146"/>
</dbReference>
<dbReference type="Proteomes" id="UP001296873">
    <property type="component" value="Unassembled WGS sequence"/>
</dbReference>
<accession>A0ABS1DCR7</accession>
<dbReference type="EMBL" id="NRRL01000006">
    <property type="protein sequence ID" value="MBK1667383.1"/>
    <property type="molecule type" value="Genomic_DNA"/>
</dbReference>
<dbReference type="Pfam" id="PF13362">
    <property type="entry name" value="Toprim_3"/>
    <property type="match status" value="1"/>
</dbReference>